<sequence>MKLTSMREHRRIVEVDSVEVSGVRKRAEASIEVDGGKHQGDDAIILHKLQSYDREAQQLELVKLAHKLPHFPGFRFIPTKNNLRRYQVNKEIKIMLKDLIQKNEQAMKPGKCNCKGLLGLMLSPTKQAQRNVKRLAMDEVIEEGKLFYFAGHQTASVLLAWTIVLLSMHPTRQTRAREEVQEICGREMPNYERIGQLKTVNMILREALRLYPPIPAQHRHLFNETTVGGFSFPGGVDPEEFKPERFSDGVLKATSKQFSFIPFGWGPKTCIGRNFALIEAKITLVMIYLSISSLNFHPPMCTLLSVLLHCNRSTVLHFSYTNCEGLIFV</sequence>
<gene>
    <name evidence="13" type="ORF">A4U43_C03F2490</name>
</gene>
<evidence type="ECO:0000256" key="1">
    <source>
        <dbReference type="ARBA" id="ARBA00004370"/>
    </source>
</evidence>
<dbReference type="PROSITE" id="PS00086">
    <property type="entry name" value="CYTOCHROME_P450"/>
    <property type="match status" value="1"/>
</dbReference>
<dbReference type="PANTHER" id="PTHR24282">
    <property type="entry name" value="CYTOCHROME P450 FAMILY MEMBER"/>
    <property type="match status" value="1"/>
</dbReference>
<reference evidence="14" key="1">
    <citation type="journal article" date="2017" name="Nat. Commun.">
        <title>The asparagus genome sheds light on the origin and evolution of a young Y chromosome.</title>
        <authorList>
            <person name="Harkess A."/>
            <person name="Zhou J."/>
            <person name="Xu C."/>
            <person name="Bowers J.E."/>
            <person name="Van der Hulst R."/>
            <person name="Ayyampalayam S."/>
            <person name="Mercati F."/>
            <person name="Riccardi P."/>
            <person name="McKain M.R."/>
            <person name="Kakrana A."/>
            <person name="Tang H."/>
            <person name="Ray J."/>
            <person name="Groenendijk J."/>
            <person name="Arikit S."/>
            <person name="Mathioni S.M."/>
            <person name="Nakano M."/>
            <person name="Shan H."/>
            <person name="Telgmann-Rauber A."/>
            <person name="Kanno A."/>
            <person name="Yue Z."/>
            <person name="Chen H."/>
            <person name="Li W."/>
            <person name="Chen Y."/>
            <person name="Xu X."/>
            <person name="Zhang Y."/>
            <person name="Luo S."/>
            <person name="Chen H."/>
            <person name="Gao J."/>
            <person name="Mao Z."/>
            <person name="Pires J.C."/>
            <person name="Luo M."/>
            <person name="Kudrna D."/>
            <person name="Wing R.A."/>
            <person name="Meyers B.C."/>
            <person name="Yi K."/>
            <person name="Kong H."/>
            <person name="Lavrijsen P."/>
            <person name="Sunseri F."/>
            <person name="Falavigna A."/>
            <person name="Ye Y."/>
            <person name="Leebens-Mack J.H."/>
            <person name="Chen G."/>
        </authorList>
    </citation>
    <scope>NUCLEOTIDE SEQUENCE [LARGE SCALE GENOMIC DNA]</scope>
    <source>
        <strain evidence="14">cv. DH0086</strain>
    </source>
</reference>
<dbReference type="Gene3D" id="1.10.630.10">
    <property type="entry name" value="Cytochrome P450"/>
    <property type="match status" value="1"/>
</dbReference>
<comment type="cofactor">
    <cofactor evidence="11">
        <name>heme</name>
        <dbReference type="ChEBI" id="CHEBI:30413"/>
    </cofactor>
</comment>
<proteinExistence type="inferred from homology"/>
<keyword evidence="8 11" id="KW-0408">Iron</keyword>
<keyword evidence="9 12" id="KW-0503">Monooxygenase</keyword>
<dbReference type="InterPro" id="IPR017972">
    <property type="entry name" value="Cyt_P450_CS"/>
</dbReference>
<dbReference type="GO" id="GO:0005506">
    <property type="term" value="F:iron ion binding"/>
    <property type="evidence" value="ECO:0007669"/>
    <property type="project" value="InterPro"/>
</dbReference>
<comment type="subcellular location">
    <subcellularLocation>
        <location evidence="1">Membrane</location>
    </subcellularLocation>
</comment>
<dbReference type="GO" id="GO:0016020">
    <property type="term" value="C:membrane"/>
    <property type="evidence" value="ECO:0007669"/>
    <property type="project" value="UniProtKB-SubCell"/>
</dbReference>
<evidence type="ECO:0000256" key="6">
    <source>
        <dbReference type="ARBA" id="ARBA00022989"/>
    </source>
</evidence>
<keyword evidence="4" id="KW-0812">Transmembrane</keyword>
<evidence type="ECO:0000256" key="12">
    <source>
        <dbReference type="RuleBase" id="RU000461"/>
    </source>
</evidence>
<dbReference type="PRINTS" id="PR00463">
    <property type="entry name" value="EP450I"/>
</dbReference>
<evidence type="ECO:0000256" key="2">
    <source>
        <dbReference type="ARBA" id="ARBA00010617"/>
    </source>
</evidence>
<keyword evidence="7 12" id="KW-0560">Oxidoreductase</keyword>
<organism evidence="13 14">
    <name type="scientific">Asparagus officinalis</name>
    <name type="common">Garden asparagus</name>
    <dbReference type="NCBI Taxonomy" id="4686"/>
    <lineage>
        <taxon>Eukaryota</taxon>
        <taxon>Viridiplantae</taxon>
        <taxon>Streptophyta</taxon>
        <taxon>Embryophyta</taxon>
        <taxon>Tracheophyta</taxon>
        <taxon>Spermatophyta</taxon>
        <taxon>Magnoliopsida</taxon>
        <taxon>Liliopsida</taxon>
        <taxon>Asparagales</taxon>
        <taxon>Asparagaceae</taxon>
        <taxon>Asparagoideae</taxon>
        <taxon>Asparagus</taxon>
    </lineage>
</organism>
<dbReference type="Gramene" id="ONK74072">
    <property type="protein sequence ID" value="ONK74072"/>
    <property type="gene ID" value="A4U43_C03F2490"/>
</dbReference>
<dbReference type="AlphaFoldDB" id="A0A5P1F7B2"/>
<name>A0A5P1F7B2_ASPOF</name>
<keyword evidence="6" id="KW-1133">Transmembrane helix</keyword>
<keyword evidence="14" id="KW-1185">Reference proteome</keyword>
<dbReference type="OMA" id="IGARTCI"/>
<dbReference type="SUPFAM" id="SSF48264">
    <property type="entry name" value="Cytochrome P450"/>
    <property type="match status" value="1"/>
</dbReference>
<dbReference type="GO" id="GO:0016705">
    <property type="term" value="F:oxidoreductase activity, acting on paired donors, with incorporation or reduction of molecular oxygen"/>
    <property type="evidence" value="ECO:0007669"/>
    <property type="project" value="InterPro"/>
</dbReference>
<dbReference type="PANTHER" id="PTHR24282:SF148">
    <property type="entry name" value="CYTOCHROME P450 72A15-LIKE"/>
    <property type="match status" value="1"/>
</dbReference>
<dbReference type="InterPro" id="IPR001128">
    <property type="entry name" value="Cyt_P450"/>
</dbReference>
<evidence type="ECO:0000256" key="9">
    <source>
        <dbReference type="ARBA" id="ARBA00023033"/>
    </source>
</evidence>
<dbReference type="PRINTS" id="PR00385">
    <property type="entry name" value="P450"/>
</dbReference>
<dbReference type="InterPro" id="IPR050665">
    <property type="entry name" value="Cytochrome_P450_Monooxygen"/>
</dbReference>
<dbReference type="Pfam" id="PF00067">
    <property type="entry name" value="p450"/>
    <property type="match status" value="2"/>
</dbReference>
<evidence type="ECO:0000256" key="3">
    <source>
        <dbReference type="ARBA" id="ARBA00022617"/>
    </source>
</evidence>
<accession>A0A5P1F7B2</accession>
<dbReference type="InterPro" id="IPR036396">
    <property type="entry name" value="Cyt_P450_sf"/>
</dbReference>
<dbReference type="EMBL" id="CM007383">
    <property type="protein sequence ID" value="ONK74072.1"/>
    <property type="molecule type" value="Genomic_DNA"/>
</dbReference>
<comment type="similarity">
    <text evidence="2 12">Belongs to the cytochrome P450 family.</text>
</comment>
<evidence type="ECO:0000313" key="13">
    <source>
        <dbReference type="EMBL" id="ONK74072.1"/>
    </source>
</evidence>
<evidence type="ECO:0000256" key="7">
    <source>
        <dbReference type="ARBA" id="ARBA00023002"/>
    </source>
</evidence>
<evidence type="ECO:0000256" key="5">
    <source>
        <dbReference type="ARBA" id="ARBA00022723"/>
    </source>
</evidence>
<keyword evidence="3 11" id="KW-0349">Heme</keyword>
<evidence type="ECO:0000256" key="8">
    <source>
        <dbReference type="ARBA" id="ARBA00023004"/>
    </source>
</evidence>
<dbReference type="InterPro" id="IPR002401">
    <property type="entry name" value="Cyt_P450_E_grp-I"/>
</dbReference>
<evidence type="ECO:0000256" key="4">
    <source>
        <dbReference type="ARBA" id="ARBA00022692"/>
    </source>
</evidence>
<evidence type="ECO:0000256" key="11">
    <source>
        <dbReference type="PIRSR" id="PIRSR602401-1"/>
    </source>
</evidence>
<dbReference type="GO" id="GO:0020037">
    <property type="term" value="F:heme binding"/>
    <property type="evidence" value="ECO:0007669"/>
    <property type="project" value="InterPro"/>
</dbReference>
<dbReference type="Proteomes" id="UP000243459">
    <property type="component" value="Chromosome 3"/>
</dbReference>
<keyword evidence="10" id="KW-0472">Membrane</keyword>
<feature type="binding site" description="axial binding residue" evidence="11">
    <location>
        <position position="270"/>
    </location>
    <ligand>
        <name>heme</name>
        <dbReference type="ChEBI" id="CHEBI:30413"/>
    </ligand>
    <ligandPart>
        <name>Fe</name>
        <dbReference type="ChEBI" id="CHEBI:18248"/>
    </ligandPart>
</feature>
<evidence type="ECO:0000256" key="10">
    <source>
        <dbReference type="ARBA" id="ARBA00023136"/>
    </source>
</evidence>
<keyword evidence="5 11" id="KW-0479">Metal-binding</keyword>
<protein>
    <submittedName>
        <fullName evidence="13">Uncharacterized protein</fullName>
    </submittedName>
</protein>
<dbReference type="GO" id="GO:0006629">
    <property type="term" value="P:lipid metabolic process"/>
    <property type="evidence" value="ECO:0007669"/>
    <property type="project" value="UniProtKB-ARBA"/>
</dbReference>
<dbReference type="GO" id="GO:0004497">
    <property type="term" value="F:monooxygenase activity"/>
    <property type="evidence" value="ECO:0007669"/>
    <property type="project" value="UniProtKB-KW"/>
</dbReference>
<evidence type="ECO:0000313" key="14">
    <source>
        <dbReference type="Proteomes" id="UP000243459"/>
    </source>
</evidence>